<dbReference type="OrthoDB" id="4404538at2"/>
<evidence type="ECO:0000313" key="1">
    <source>
        <dbReference type="EMBL" id="OXM50246.1"/>
    </source>
</evidence>
<dbReference type="AlphaFoldDB" id="A0A229RUD3"/>
<comment type="caution">
    <text evidence="1">The sequence shown here is derived from an EMBL/GenBank/DDBJ whole genome shotgun (WGS) entry which is preliminary data.</text>
</comment>
<proteinExistence type="predicted"/>
<evidence type="ECO:0008006" key="3">
    <source>
        <dbReference type="Google" id="ProtNLM"/>
    </source>
</evidence>
<protein>
    <recommendedName>
        <fullName evidence="3">DUF2199 domain-containing protein</fullName>
    </recommendedName>
</protein>
<dbReference type="RefSeq" id="WP_093936907.1">
    <property type="nucleotide sequence ID" value="NZ_NMQT01000102.1"/>
</dbReference>
<dbReference type="Proteomes" id="UP000215223">
    <property type="component" value="Unassembled WGS sequence"/>
</dbReference>
<accession>A0A229RUD3</accession>
<keyword evidence="2" id="KW-1185">Reference proteome</keyword>
<dbReference type="Pfam" id="PF09965">
    <property type="entry name" value="DUF2199"/>
    <property type="match status" value="1"/>
</dbReference>
<sequence length="174" mass="19293">MSVELGFRCSCCGQRHAGLPFSYGSLAPSYWQESFEGSPGSVLGDEHCVIGGEHFFVRARLLLPVVDAEEEFEWSVWVSLSEPSFDRMTTWWTEPGRVDEPSYFGWLSTELPLYEPTTLNLKTMVHSQAIGTRPTVELEPTGHPLAVEQRAGITLARVQDIAERLLHPGGPASS</sequence>
<gene>
    <name evidence="1" type="ORF">CFP71_27825</name>
</gene>
<dbReference type="EMBL" id="NMQT01000102">
    <property type="protein sequence ID" value="OXM50246.1"/>
    <property type="molecule type" value="Genomic_DNA"/>
</dbReference>
<evidence type="ECO:0000313" key="2">
    <source>
        <dbReference type="Proteomes" id="UP000215223"/>
    </source>
</evidence>
<reference evidence="1 2" key="1">
    <citation type="submission" date="2017-07" db="EMBL/GenBank/DDBJ databases">
        <title>Amycolatopsis thailandensis Genome sequencing and assembly.</title>
        <authorList>
            <person name="Kaur N."/>
            <person name="Mayilraj S."/>
        </authorList>
    </citation>
    <scope>NUCLEOTIDE SEQUENCE [LARGE SCALE GENOMIC DNA]</scope>
    <source>
        <strain evidence="1 2">JCM 16380</strain>
    </source>
</reference>
<dbReference type="InterPro" id="IPR018697">
    <property type="entry name" value="DUF2199"/>
</dbReference>
<organism evidence="1 2">
    <name type="scientific">Amycolatopsis thailandensis</name>
    <dbReference type="NCBI Taxonomy" id="589330"/>
    <lineage>
        <taxon>Bacteria</taxon>
        <taxon>Bacillati</taxon>
        <taxon>Actinomycetota</taxon>
        <taxon>Actinomycetes</taxon>
        <taxon>Pseudonocardiales</taxon>
        <taxon>Pseudonocardiaceae</taxon>
        <taxon>Amycolatopsis</taxon>
    </lineage>
</organism>
<name>A0A229RUD3_9PSEU</name>